<name>A0AAU9W3T6_9CNID</name>
<keyword evidence="1" id="KW-1133">Transmembrane helix</keyword>
<dbReference type="AlphaFoldDB" id="A0AAU9W3T6"/>
<evidence type="ECO:0000256" key="1">
    <source>
        <dbReference type="SAM" id="Phobius"/>
    </source>
</evidence>
<feature type="transmembrane region" description="Helical" evidence="1">
    <location>
        <begin position="12"/>
        <end position="34"/>
    </location>
</feature>
<keyword evidence="3" id="KW-1185">Reference proteome</keyword>
<keyword evidence="1" id="KW-0472">Membrane</keyword>
<proteinExistence type="predicted"/>
<reference evidence="2 3" key="1">
    <citation type="submission" date="2022-05" db="EMBL/GenBank/DDBJ databases">
        <authorList>
            <consortium name="Genoscope - CEA"/>
            <person name="William W."/>
        </authorList>
    </citation>
    <scope>NUCLEOTIDE SEQUENCE [LARGE SCALE GENOMIC DNA]</scope>
</reference>
<dbReference type="EMBL" id="CALNXJ010000008">
    <property type="protein sequence ID" value="CAH3046769.1"/>
    <property type="molecule type" value="Genomic_DNA"/>
</dbReference>
<protein>
    <submittedName>
        <fullName evidence="2">Uncharacterized protein</fullName>
    </submittedName>
</protein>
<organism evidence="2 3">
    <name type="scientific">Pocillopora meandrina</name>
    <dbReference type="NCBI Taxonomy" id="46732"/>
    <lineage>
        <taxon>Eukaryota</taxon>
        <taxon>Metazoa</taxon>
        <taxon>Cnidaria</taxon>
        <taxon>Anthozoa</taxon>
        <taxon>Hexacorallia</taxon>
        <taxon>Scleractinia</taxon>
        <taxon>Astrocoeniina</taxon>
        <taxon>Pocilloporidae</taxon>
        <taxon>Pocillopora</taxon>
    </lineage>
</organism>
<evidence type="ECO:0000313" key="2">
    <source>
        <dbReference type="EMBL" id="CAH3046769.1"/>
    </source>
</evidence>
<accession>A0AAU9W3T6</accession>
<gene>
    <name evidence="2" type="ORF">PMEA_00033462</name>
</gene>
<feature type="non-terminal residue" evidence="2">
    <location>
        <position position="125"/>
    </location>
</feature>
<evidence type="ECO:0000313" key="3">
    <source>
        <dbReference type="Proteomes" id="UP001159428"/>
    </source>
</evidence>
<sequence length="125" mass="13704">MESKANKNSHVLMFGFSVNLILTLGSLGFTCYSLHRLDSRLTTLERNSLLKNSPYQISDPFSVAPTSAHFRPSGSLEKETGRVQRAVERPSMCHKCSSVCANLNGQRGNSTVKRSKGNVVCVEGK</sequence>
<comment type="caution">
    <text evidence="2">The sequence shown here is derived from an EMBL/GenBank/DDBJ whole genome shotgun (WGS) entry which is preliminary data.</text>
</comment>
<dbReference type="Proteomes" id="UP001159428">
    <property type="component" value="Unassembled WGS sequence"/>
</dbReference>
<keyword evidence="1" id="KW-0812">Transmembrane</keyword>